<evidence type="ECO:0000313" key="2">
    <source>
        <dbReference type="EMBL" id="ORE05897.1"/>
    </source>
</evidence>
<feature type="transmembrane region" description="Helical" evidence="1">
    <location>
        <begin position="42"/>
        <end position="62"/>
    </location>
</feature>
<name>A0A1X0R1J6_RHIZD</name>
<proteinExistence type="predicted"/>
<evidence type="ECO:0008006" key="3">
    <source>
        <dbReference type="Google" id="ProtNLM"/>
    </source>
</evidence>
<dbReference type="Proteomes" id="UP000242414">
    <property type="component" value="Unassembled WGS sequence"/>
</dbReference>
<protein>
    <recommendedName>
        <fullName evidence="3">Transmembrane protein</fullName>
    </recommendedName>
</protein>
<keyword evidence="1" id="KW-0472">Membrane</keyword>
<accession>A0A1X0R1J6</accession>
<sequence length="99" mass="11853">MRPHWALYNQPVSTEQLQDRVKRRLEMPNAMAPTPRARQIQVLSWVLSVSLTGYIVLFADFGPEKHCFTPVRNWFQEKKKHFWSLSEEEKRELREQGKL</sequence>
<evidence type="ECO:0000256" key="1">
    <source>
        <dbReference type="SAM" id="Phobius"/>
    </source>
</evidence>
<dbReference type="VEuPathDB" id="FungiDB:BCV72DRAFT_306003"/>
<keyword evidence="1" id="KW-0812">Transmembrane</keyword>
<dbReference type="AlphaFoldDB" id="A0A1X0R1J6"/>
<reference evidence="2" key="1">
    <citation type="journal article" date="2016" name="Proc. Natl. Acad. Sci. U.S.A.">
        <title>Lipid metabolic changes in an early divergent fungus govern the establishment of a mutualistic symbiosis with endobacteria.</title>
        <authorList>
            <person name="Lastovetsky O.A."/>
            <person name="Gaspar M.L."/>
            <person name="Mondo S.J."/>
            <person name="LaButti K.M."/>
            <person name="Sandor L."/>
            <person name="Grigoriev I.V."/>
            <person name="Henry S.A."/>
            <person name="Pawlowska T.E."/>
        </authorList>
    </citation>
    <scope>NUCLEOTIDE SEQUENCE [LARGE SCALE GENOMIC DNA]</scope>
    <source>
        <strain evidence="2">ATCC 52814</strain>
    </source>
</reference>
<organism evidence="2">
    <name type="scientific">Rhizopus microsporus var. microsporus</name>
    <dbReference type="NCBI Taxonomy" id="86635"/>
    <lineage>
        <taxon>Eukaryota</taxon>
        <taxon>Fungi</taxon>
        <taxon>Fungi incertae sedis</taxon>
        <taxon>Mucoromycota</taxon>
        <taxon>Mucoromycotina</taxon>
        <taxon>Mucoromycetes</taxon>
        <taxon>Mucorales</taxon>
        <taxon>Mucorineae</taxon>
        <taxon>Rhizopodaceae</taxon>
        <taxon>Rhizopus</taxon>
    </lineage>
</organism>
<dbReference type="EMBL" id="KV921934">
    <property type="protein sequence ID" value="ORE05897.1"/>
    <property type="molecule type" value="Genomic_DNA"/>
</dbReference>
<gene>
    <name evidence="2" type="ORF">BCV72DRAFT_306003</name>
</gene>
<keyword evidence="1" id="KW-1133">Transmembrane helix</keyword>
<dbReference type="OrthoDB" id="192748at2759"/>